<proteinExistence type="predicted"/>
<dbReference type="OrthoDB" id="9770408at2"/>
<feature type="transmembrane region" description="Helical" evidence="1">
    <location>
        <begin position="47"/>
        <end position="66"/>
    </location>
</feature>
<name>A0A401UGS3_9CLOT</name>
<dbReference type="InterPro" id="IPR048447">
    <property type="entry name" value="DUF1980_C"/>
</dbReference>
<reference evidence="4 5" key="1">
    <citation type="submission" date="2018-11" db="EMBL/GenBank/DDBJ databases">
        <title>Genome sequencing and assembly of Clostridium tagluense strain A121.</title>
        <authorList>
            <person name="Murakami T."/>
            <person name="Segawa T."/>
            <person name="Shcherbakova V.A."/>
            <person name="Mori H."/>
            <person name="Yoshimura Y."/>
        </authorList>
    </citation>
    <scope>NUCLEOTIDE SEQUENCE [LARGE SCALE GENOMIC DNA]</scope>
    <source>
        <strain evidence="4 5">A121</strain>
    </source>
</reference>
<evidence type="ECO:0000256" key="1">
    <source>
        <dbReference type="SAM" id="Phobius"/>
    </source>
</evidence>
<dbReference type="InterPro" id="IPR052955">
    <property type="entry name" value="UPF0703_membrane_permease"/>
</dbReference>
<sequence length="269" mass="31078">MQLMRLKKINIEVLLKLIILIGFAFFFYYIIKTDKVLLYVSPRIIPYMKFGIVAMILLSLFIAGELFKPKRKVNIKPYLFFIIPLFMTFLIPTASVSSKSMSRTTPKNVEKIVVTNQNNISDNNIIDTTKTTDTAKINSSKIDKALKMEDNTIFINDNNFVKWVQEISYNMNKYEGKKIELTGFVFKDKAFKRNEFVPARFMMSCCAADLQPVGLLCHYDKAKDLKQDTWILVKGKVEIIDYKGERIAIIVAQSIANAEKPKNEYVYPF</sequence>
<feature type="domain" description="DUF1980" evidence="3">
    <location>
        <begin position="145"/>
        <end position="268"/>
    </location>
</feature>
<evidence type="ECO:0000259" key="3">
    <source>
        <dbReference type="Pfam" id="PF21537"/>
    </source>
</evidence>
<feature type="domain" description="DUF1980" evidence="2">
    <location>
        <begin position="15"/>
        <end position="102"/>
    </location>
</feature>
<dbReference type="EMBL" id="BHYK01000002">
    <property type="protein sequence ID" value="GCD08753.1"/>
    <property type="molecule type" value="Genomic_DNA"/>
</dbReference>
<dbReference type="Pfam" id="PF09323">
    <property type="entry name" value="DUF1980"/>
    <property type="match status" value="1"/>
</dbReference>
<keyword evidence="5" id="KW-1185">Reference proteome</keyword>
<evidence type="ECO:0000259" key="2">
    <source>
        <dbReference type="Pfam" id="PF09323"/>
    </source>
</evidence>
<dbReference type="Pfam" id="PF21537">
    <property type="entry name" value="DUF1980_C"/>
    <property type="match status" value="1"/>
</dbReference>
<dbReference type="InterPro" id="IPR048493">
    <property type="entry name" value="DUF1980_N"/>
</dbReference>
<dbReference type="RefSeq" id="WP_124997514.1">
    <property type="nucleotide sequence ID" value="NZ_BHYK01000002.1"/>
</dbReference>
<keyword evidence="1" id="KW-0812">Transmembrane</keyword>
<dbReference type="AlphaFoldDB" id="A0A401UGS3"/>
<keyword evidence="1" id="KW-0472">Membrane</keyword>
<accession>A0A401UGS3</accession>
<dbReference type="PANTHER" id="PTHR40047">
    <property type="entry name" value="UPF0703 PROTEIN YCGQ"/>
    <property type="match status" value="1"/>
</dbReference>
<dbReference type="InterPro" id="IPR015402">
    <property type="entry name" value="DUF1980"/>
</dbReference>
<evidence type="ECO:0000313" key="5">
    <source>
        <dbReference type="Proteomes" id="UP000287872"/>
    </source>
</evidence>
<organism evidence="4 5">
    <name type="scientific">Clostridium tagluense</name>
    <dbReference type="NCBI Taxonomy" id="360422"/>
    <lineage>
        <taxon>Bacteria</taxon>
        <taxon>Bacillati</taxon>
        <taxon>Bacillota</taxon>
        <taxon>Clostridia</taxon>
        <taxon>Eubacteriales</taxon>
        <taxon>Clostridiaceae</taxon>
        <taxon>Clostridium</taxon>
    </lineage>
</organism>
<evidence type="ECO:0000313" key="4">
    <source>
        <dbReference type="EMBL" id="GCD08753.1"/>
    </source>
</evidence>
<dbReference type="Proteomes" id="UP000287872">
    <property type="component" value="Unassembled WGS sequence"/>
</dbReference>
<dbReference type="NCBIfam" id="TIGR03943">
    <property type="entry name" value="TIGR03943 family putative permease subunit"/>
    <property type="match status" value="1"/>
</dbReference>
<feature type="transmembrane region" description="Helical" evidence="1">
    <location>
        <begin position="78"/>
        <end position="97"/>
    </location>
</feature>
<feature type="transmembrane region" description="Helical" evidence="1">
    <location>
        <begin position="12"/>
        <end position="31"/>
    </location>
</feature>
<gene>
    <name evidence="4" type="ORF">Ctaglu_03760</name>
</gene>
<protein>
    <submittedName>
        <fullName evidence="4">TIGR03943 family protein</fullName>
    </submittedName>
</protein>
<dbReference type="PANTHER" id="PTHR40047:SF1">
    <property type="entry name" value="UPF0703 PROTEIN YCGQ"/>
    <property type="match status" value="1"/>
</dbReference>
<keyword evidence="1" id="KW-1133">Transmembrane helix</keyword>
<comment type="caution">
    <text evidence="4">The sequence shown here is derived from an EMBL/GenBank/DDBJ whole genome shotgun (WGS) entry which is preliminary data.</text>
</comment>